<gene>
    <name evidence="5" type="ORF">NCTC10821_06294</name>
</gene>
<reference evidence="5 6" key="1">
    <citation type="submission" date="2018-06" db="EMBL/GenBank/DDBJ databases">
        <authorList>
            <consortium name="Pathogen Informatics"/>
            <person name="Doyle S."/>
        </authorList>
    </citation>
    <scope>NUCLEOTIDE SEQUENCE [LARGE SCALE GENOMIC DNA]</scope>
    <source>
        <strain evidence="5 6">NCTC10821</strain>
    </source>
</reference>
<dbReference type="PROSITE" id="PS00893">
    <property type="entry name" value="NUDIX_BOX"/>
    <property type="match status" value="1"/>
</dbReference>
<comment type="similarity">
    <text evidence="1 3">Belongs to the Nudix hydrolase family.</text>
</comment>
<dbReference type="Gene3D" id="3.90.79.10">
    <property type="entry name" value="Nucleoside Triphosphate Pyrophosphohydrolase"/>
    <property type="match status" value="1"/>
</dbReference>
<dbReference type="InterPro" id="IPR015797">
    <property type="entry name" value="NUDIX_hydrolase-like_dom_sf"/>
</dbReference>
<sequence length="63" mass="6977">MAAYVLRRRRTWELLVFNQAGNPQAGTQIPAGGVRRSETPDEAVMREVQEETGLTQVCCALNS</sequence>
<dbReference type="InterPro" id="IPR020476">
    <property type="entry name" value="Nudix_hydrolase"/>
</dbReference>
<dbReference type="Pfam" id="PF00293">
    <property type="entry name" value="NUDIX"/>
    <property type="match status" value="1"/>
</dbReference>
<proteinExistence type="inferred from homology"/>
<dbReference type="SUPFAM" id="SSF55811">
    <property type="entry name" value="Nudix"/>
    <property type="match status" value="1"/>
</dbReference>
<evidence type="ECO:0000256" key="3">
    <source>
        <dbReference type="RuleBase" id="RU003476"/>
    </source>
</evidence>
<dbReference type="EMBL" id="UGQT01000013">
    <property type="protein sequence ID" value="SUE94995.1"/>
    <property type="molecule type" value="Genomic_DNA"/>
</dbReference>
<dbReference type="PRINTS" id="PR00502">
    <property type="entry name" value="NUDIXFAMILY"/>
</dbReference>
<dbReference type="InterPro" id="IPR000086">
    <property type="entry name" value="NUDIX_hydrolase_dom"/>
</dbReference>
<dbReference type="AlphaFoldDB" id="A0A379PMC8"/>
<evidence type="ECO:0000256" key="1">
    <source>
        <dbReference type="ARBA" id="ARBA00005582"/>
    </source>
</evidence>
<keyword evidence="2 3" id="KW-0378">Hydrolase</keyword>
<dbReference type="Proteomes" id="UP000254978">
    <property type="component" value="Unassembled WGS sequence"/>
</dbReference>
<protein>
    <submittedName>
        <fullName evidence="5">RNA pyrophosphohydrolase</fullName>
    </submittedName>
</protein>
<evidence type="ECO:0000313" key="5">
    <source>
        <dbReference type="EMBL" id="SUE94995.1"/>
    </source>
</evidence>
<keyword evidence="6" id="KW-1185">Reference proteome</keyword>
<evidence type="ECO:0000256" key="2">
    <source>
        <dbReference type="ARBA" id="ARBA00022801"/>
    </source>
</evidence>
<dbReference type="GO" id="GO:0016787">
    <property type="term" value="F:hydrolase activity"/>
    <property type="evidence" value="ECO:0007669"/>
    <property type="project" value="UniProtKB-KW"/>
</dbReference>
<evidence type="ECO:0000259" key="4">
    <source>
        <dbReference type="Pfam" id="PF00293"/>
    </source>
</evidence>
<accession>A0A379PMC8</accession>
<dbReference type="RefSeq" id="WP_218567702.1">
    <property type="nucleotide sequence ID" value="NZ_UGQT01000013.1"/>
</dbReference>
<organism evidence="5 6">
    <name type="scientific">Mycolicibacterium tokaiense</name>
    <dbReference type="NCBI Taxonomy" id="39695"/>
    <lineage>
        <taxon>Bacteria</taxon>
        <taxon>Bacillati</taxon>
        <taxon>Actinomycetota</taxon>
        <taxon>Actinomycetes</taxon>
        <taxon>Mycobacteriales</taxon>
        <taxon>Mycobacteriaceae</taxon>
        <taxon>Mycolicibacterium</taxon>
    </lineage>
</organism>
<feature type="domain" description="Nudix hydrolase" evidence="4">
    <location>
        <begin position="3"/>
        <end position="55"/>
    </location>
</feature>
<evidence type="ECO:0000313" key="6">
    <source>
        <dbReference type="Proteomes" id="UP000254978"/>
    </source>
</evidence>
<name>A0A379PMC8_9MYCO</name>
<dbReference type="InterPro" id="IPR020084">
    <property type="entry name" value="NUDIX_hydrolase_CS"/>
</dbReference>